<dbReference type="Pfam" id="PF00076">
    <property type="entry name" value="RRM_1"/>
    <property type="match status" value="1"/>
</dbReference>
<name>A0ABM4DGP6_HYDVU</name>
<dbReference type="InterPro" id="IPR012677">
    <property type="entry name" value="Nucleotide-bd_a/b_plait_sf"/>
</dbReference>
<dbReference type="Proteomes" id="UP001652625">
    <property type="component" value="Chromosome 14"/>
</dbReference>
<evidence type="ECO:0000259" key="3">
    <source>
        <dbReference type="PROSITE" id="PS50102"/>
    </source>
</evidence>
<gene>
    <name evidence="5" type="primary">LOC100212467</name>
</gene>
<evidence type="ECO:0000256" key="2">
    <source>
        <dbReference type="PROSITE-ProRule" id="PRU00176"/>
    </source>
</evidence>
<evidence type="ECO:0000313" key="4">
    <source>
        <dbReference type="Proteomes" id="UP001652625"/>
    </source>
</evidence>
<dbReference type="Gene3D" id="3.30.70.330">
    <property type="match status" value="1"/>
</dbReference>
<organism evidence="4 5">
    <name type="scientific">Hydra vulgaris</name>
    <name type="common">Hydra</name>
    <name type="synonym">Hydra attenuata</name>
    <dbReference type="NCBI Taxonomy" id="6087"/>
    <lineage>
        <taxon>Eukaryota</taxon>
        <taxon>Metazoa</taxon>
        <taxon>Cnidaria</taxon>
        <taxon>Hydrozoa</taxon>
        <taxon>Hydroidolina</taxon>
        <taxon>Anthoathecata</taxon>
        <taxon>Aplanulata</taxon>
        <taxon>Hydridae</taxon>
        <taxon>Hydra</taxon>
    </lineage>
</organism>
<reference evidence="5" key="1">
    <citation type="submission" date="2025-08" db="UniProtKB">
        <authorList>
            <consortium name="RefSeq"/>
        </authorList>
    </citation>
    <scope>IDENTIFICATION</scope>
</reference>
<dbReference type="PANTHER" id="PTHR11176">
    <property type="entry name" value="BOULE-RELATED"/>
    <property type="match status" value="1"/>
</dbReference>
<accession>A0ABM4DGP6</accession>
<evidence type="ECO:0000256" key="1">
    <source>
        <dbReference type="ARBA" id="ARBA00022884"/>
    </source>
</evidence>
<keyword evidence="1 2" id="KW-0694">RNA-binding</keyword>
<feature type="domain" description="RRM" evidence="3">
    <location>
        <begin position="39"/>
        <end position="115"/>
    </location>
</feature>
<keyword evidence="4" id="KW-1185">Reference proteome</keyword>
<dbReference type="GeneID" id="100212467"/>
<protein>
    <submittedName>
        <fullName evidence="5">Protein boule</fullName>
    </submittedName>
</protein>
<evidence type="ECO:0000313" key="5">
    <source>
        <dbReference type="RefSeq" id="XP_065673621.1"/>
    </source>
</evidence>
<dbReference type="SUPFAM" id="SSF54928">
    <property type="entry name" value="RNA-binding domain, RBD"/>
    <property type="match status" value="1"/>
</dbReference>
<dbReference type="PANTHER" id="PTHR11176:SF57">
    <property type="entry name" value="PROTEIN BOULE"/>
    <property type="match status" value="1"/>
</dbReference>
<dbReference type="InterPro" id="IPR035979">
    <property type="entry name" value="RBD_domain_sf"/>
</dbReference>
<sequence length="346" mass="39334">MNSCEENESNEEIADEQAVDLKNQDPYLRHSPGDVEIPNRIFVKGFSKETTEDDLINFFEIYGIVIEANIIRDKQGLSKGYGFVTFDSQTIAESVKLEGTVPFKDREVVIGHAKIRPIKFKNLEQYNSGCWYVQQQQPAYYSPDGVNFYLVQQQQPPPQYQQPVSFVTSPSQPFYPAEQYYTQQYSPAVPYPSTAWYTQQVPIQPTTAAPSSATAQLIQNVTPQQVFTQPIYTSNTLHTVPQFTTFALPQGYCKGVNTLTQSMNNMAINEQLIRRKEEGGYEFHSVIQTSPQSPAHVVPVAYESKIMHKDDDHINEGMPTNLVYLQEPTKMKTVHVVKRDISHGIY</sequence>
<dbReference type="RefSeq" id="XP_065673621.1">
    <property type="nucleotide sequence ID" value="XM_065817549.1"/>
</dbReference>
<dbReference type="PROSITE" id="PS50102">
    <property type="entry name" value="RRM"/>
    <property type="match status" value="1"/>
</dbReference>
<dbReference type="InterPro" id="IPR000504">
    <property type="entry name" value="RRM_dom"/>
</dbReference>
<proteinExistence type="predicted"/>
<dbReference type="SMART" id="SM00360">
    <property type="entry name" value="RRM"/>
    <property type="match status" value="1"/>
</dbReference>